<evidence type="ECO:0000313" key="1">
    <source>
        <dbReference type="EMBL" id="KAK3254354.1"/>
    </source>
</evidence>
<evidence type="ECO:0000313" key="2">
    <source>
        <dbReference type="Proteomes" id="UP001190700"/>
    </source>
</evidence>
<sequence length="467" mass="52099">MMLTDKVKDPGTELKVGDHILLEYLFCFRLAKNSTRNISKVKERTLHVNFAGRYLATFEKDAMTNVVSYNEILGVRQSTRAGELKDRAQRQLEILVRPSIRDERKWICTCQTSTERDYLLQVVTLLYSGGTEDDARSLYAGEDSSMTRVIYCGFSKRQGKACTSRRYLVVIPGKLLLFPDQIASAGSASCIGEKPKIQPRHVCSLEGAWLHRVGQNVLELHPLNSKTLSFTDAPEALKKLCEALNQAKELAWSQASTSSDMVADPVVSIPLRRVVSTGARQIGGDPETPHHSPVLTRMWSAQDSYFDQALEEASRDQTYKMGYPMDLDEQHLQNDRASSISKENRESFYTKVMAPPEPTEVNCIEQTVMADQFETSADLTAAISTSSTEESDLDLRLLNTMEDKDGSLGVDPMEQAEINISRAAKARAHFQKLEKEAYSKPRNPQLAFLSTAAAQLDQAADVNEAES</sequence>
<dbReference type="AlphaFoldDB" id="A0AAE0CHH9"/>
<keyword evidence="2" id="KW-1185">Reference proteome</keyword>
<name>A0AAE0CHH9_9CHLO</name>
<proteinExistence type="predicted"/>
<dbReference type="EMBL" id="LGRX02023694">
    <property type="protein sequence ID" value="KAK3254354.1"/>
    <property type="molecule type" value="Genomic_DNA"/>
</dbReference>
<reference evidence="1 2" key="1">
    <citation type="journal article" date="2015" name="Genome Biol. Evol.">
        <title>Comparative Genomics of a Bacterivorous Green Alga Reveals Evolutionary Causalities and Consequences of Phago-Mixotrophic Mode of Nutrition.</title>
        <authorList>
            <person name="Burns J.A."/>
            <person name="Paasch A."/>
            <person name="Narechania A."/>
            <person name="Kim E."/>
        </authorList>
    </citation>
    <scope>NUCLEOTIDE SEQUENCE [LARGE SCALE GENOMIC DNA]</scope>
    <source>
        <strain evidence="1 2">PLY_AMNH</strain>
    </source>
</reference>
<gene>
    <name evidence="1" type="ORF">CYMTET_36430</name>
</gene>
<accession>A0AAE0CHH9</accession>
<organism evidence="1 2">
    <name type="scientific">Cymbomonas tetramitiformis</name>
    <dbReference type="NCBI Taxonomy" id="36881"/>
    <lineage>
        <taxon>Eukaryota</taxon>
        <taxon>Viridiplantae</taxon>
        <taxon>Chlorophyta</taxon>
        <taxon>Pyramimonadophyceae</taxon>
        <taxon>Pyramimonadales</taxon>
        <taxon>Pyramimonadaceae</taxon>
        <taxon>Cymbomonas</taxon>
    </lineage>
</organism>
<protein>
    <submittedName>
        <fullName evidence="1">Uncharacterized protein</fullName>
    </submittedName>
</protein>
<comment type="caution">
    <text evidence="1">The sequence shown here is derived from an EMBL/GenBank/DDBJ whole genome shotgun (WGS) entry which is preliminary data.</text>
</comment>
<dbReference type="Proteomes" id="UP001190700">
    <property type="component" value="Unassembled WGS sequence"/>
</dbReference>